<keyword evidence="2" id="KW-0812">Transmembrane</keyword>
<dbReference type="EMBL" id="CP034752">
    <property type="protein sequence ID" value="QBH98326.1"/>
    <property type="molecule type" value="Genomic_DNA"/>
</dbReference>
<feature type="domain" description="ABC1 atypical kinase-like" evidence="3">
    <location>
        <begin position="93"/>
        <end position="337"/>
    </location>
</feature>
<dbReference type="PANTHER" id="PTHR10566:SF113">
    <property type="entry name" value="PROTEIN ACTIVITY OF BC1 COMPLEX KINASE 7, CHLOROPLASTIC"/>
    <property type="match status" value="1"/>
</dbReference>
<evidence type="ECO:0000259" key="3">
    <source>
        <dbReference type="Pfam" id="PF03109"/>
    </source>
</evidence>
<keyword evidence="4" id="KW-0418">Kinase</keyword>
<organism evidence="4 5">
    <name type="scientific">Limnobaculum zhutongyuii</name>
    <dbReference type="NCBI Taxonomy" id="2498113"/>
    <lineage>
        <taxon>Bacteria</taxon>
        <taxon>Pseudomonadati</taxon>
        <taxon>Pseudomonadota</taxon>
        <taxon>Gammaproteobacteria</taxon>
        <taxon>Enterobacterales</taxon>
        <taxon>Budviciaceae</taxon>
        <taxon>Limnobaculum</taxon>
    </lineage>
</organism>
<dbReference type="CDD" id="cd05121">
    <property type="entry name" value="ABC1_ADCK3-like"/>
    <property type="match status" value="1"/>
</dbReference>
<dbReference type="PANTHER" id="PTHR10566">
    <property type="entry name" value="CHAPERONE-ACTIVITY OF BC1 COMPLEX CABC1 -RELATED"/>
    <property type="match status" value="1"/>
</dbReference>
<dbReference type="InterPro" id="IPR011009">
    <property type="entry name" value="Kinase-like_dom_sf"/>
</dbReference>
<sequence>MLLKTVFVTTRDRVRLRAIGQVLINYGLQDLVHMLGLSSLFGRYSRSAEPSENQPQRLRQALEALGPTFVKLGQILATRSDLLSDEWTKELEKLHSNVTTLPWESMHEQITASLGTPVEEVFAEFNTTPLAAASMAQVYRARLHSGEDVVVKVLRPDLAKTIHADLRLLAWLAEFIEQQSPQLARFSPGLLVRQLATALNHELDLCHEAANTQHFERNFHNRPDIAIPRIWPQYSSTRLLVQEFIPGTKPQNTEQLALAGFHGPTLAARGALAFMQMVFEDRLYHADPHAGNLMALPGDRVAFIDFGMVGQLSIRRRNQLLSLMQALANRDCEGLVSVLIKWSSDSIAEVGVLEQAAQDFLERLGYGELKMGVALMTMLSIAREYQLSLPPDLVLLFKALITADGVLHRIDPEFDIIKTLQPFLRDAVIKRYSLRATRQRTHRMGIEMLEASEELPQVLNLLVRRIRQGKAHVDIDMKNLSSLGGSLERSALTLAIAIVTAAFALGIAPWLLSQTFSIFGIPVFPTLSALLVLGGIVWLAWRMWRV</sequence>
<dbReference type="AlphaFoldDB" id="A0A411WQ89"/>
<gene>
    <name evidence="4" type="ORF">EKN56_19180</name>
</gene>
<keyword evidence="5" id="KW-1185">Reference proteome</keyword>
<dbReference type="InterPro" id="IPR050154">
    <property type="entry name" value="UbiB_kinase"/>
</dbReference>
<dbReference type="RefSeq" id="WP_130593253.1">
    <property type="nucleotide sequence ID" value="NZ_CP034752.1"/>
</dbReference>
<dbReference type="OrthoDB" id="9795390at2"/>
<dbReference type="KEGG" id="prag:EKN56_19180"/>
<evidence type="ECO:0000313" key="4">
    <source>
        <dbReference type="EMBL" id="QBH98326.1"/>
    </source>
</evidence>
<dbReference type="InterPro" id="IPR004147">
    <property type="entry name" value="ABC1_dom"/>
</dbReference>
<keyword evidence="2" id="KW-0472">Membrane</keyword>
<name>A0A411WQ89_9GAMM</name>
<accession>A0A411WQ89</accession>
<evidence type="ECO:0000313" key="5">
    <source>
        <dbReference type="Proteomes" id="UP000293154"/>
    </source>
</evidence>
<dbReference type="Proteomes" id="UP000293154">
    <property type="component" value="Chromosome"/>
</dbReference>
<reference evidence="4 5" key="1">
    <citation type="submission" date="2019-03" db="EMBL/GenBank/DDBJ databases">
        <title>Pragia sp. nov. isolated from the gut tract of Carduelis flavirostris.</title>
        <authorList>
            <person name="Ge Y."/>
        </authorList>
    </citation>
    <scope>NUCLEOTIDE SEQUENCE [LARGE SCALE GENOMIC DNA]</scope>
    <source>
        <strain evidence="4 5">CF-458</strain>
    </source>
</reference>
<dbReference type="GO" id="GO:0016301">
    <property type="term" value="F:kinase activity"/>
    <property type="evidence" value="ECO:0007669"/>
    <property type="project" value="UniProtKB-KW"/>
</dbReference>
<comment type="similarity">
    <text evidence="1">Belongs to the protein kinase superfamily. ADCK protein kinase family.</text>
</comment>
<feature type="transmembrane region" description="Helical" evidence="2">
    <location>
        <begin position="491"/>
        <end position="512"/>
    </location>
</feature>
<dbReference type="SUPFAM" id="SSF56112">
    <property type="entry name" value="Protein kinase-like (PK-like)"/>
    <property type="match status" value="1"/>
</dbReference>
<evidence type="ECO:0000256" key="1">
    <source>
        <dbReference type="ARBA" id="ARBA00009670"/>
    </source>
</evidence>
<feature type="transmembrane region" description="Helical" evidence="2">
    <location>
        <begin position="518"/>
        <end position="541"/>
    </location>
</feature>
<keyword evidence="4" id="KW-0808">Transferase</keyword>
<keyword evidence="2" id="KW-1133">Transmembrane helix</keyword>
<dbReference type="Pfam" id="PF03109">
    <property type="entry name" value="ABC1"/>
    <property type="match status" value="1"/>
</dbReference>
<proteinExistence type="inferred from homology"/>
<evidence type="ECO:0000256" key="2">
    <source>
        <dbReference type="SAM" id="Phobius"/>
    </source>
</evidence>
<protein>
    <submittedName>
        <fullName evidence="4">AarF/ABC1/UbiB kinase family protein</fullName>
    </submittedName>
</protein>